<dbReference type="EC" id="2.1.1.-" evidence="6"/>
<evidence type="ECO:0000256" key="1">
    <source>
        <dbReference type="ARBA" id="ARBA00009741"/>
    </source>
</evidence>
<evidence type="ECO:0000256" key="2">
    <source>
        <dbReference type="ARBA" id="ARBA00022490"/>
    </source>
</evidence>
<dbReference type="GO" id="GO:0005737">
    <property type="term" value="C:cytoplasm"/>
    <property type="evidence" value="ECO:0007669"/>
    <property type="project" value="UniProtKB-SubCell"/>
</dbReference>
<feature type="binding site" evidence="6">
    <location>
        <position position="123"/>
    </location>
    <ligand>
        <name>S-adenosyl-L-methionine</name>
        <dbReference type="ChEBI" id="CHEBI:59789"/>
    </ligand>
</feature>
<dbReference type="OrthoDB" id="9785995at2"/>
<comment type="similarity">
    <text evidence="1 6">Belongs to the methyltransferase superfamily. PrmA family.</text>
</comment>
<dbReference type="Pfam" id="PF06325">
    <property type="entry name" value="PrmA"/>
    <property type="match status" value="1"/>
</dbReference>
<evidence type="ECO:0000256" key="3">
    <source>
        <dbReference type="ARBA" id="ARBA00022603"/>
    </source>
</evidence>
<comment type="catalytic activity">
    <reaction evidence="6">
        <text>L-lysyl-[protein] + 3 S-adenosyl-L-methionine = N(6),N(6),N(6)-trimethyl-L-lysyl-[protein] + 3 S-adenosyl-L-homocysteine + 3 H(+)</text>
        <dbReference type="Rhea" id="RHEA:54192"/>
        <dbReference type="Rhea" id="RHEA-COMP:9752"/>
        <dbReference type="Rhea" id="RHEA-COMP:13826"/>
        <dbReference type="ChEBI" id="CHEBI:15378"/>
        <dbReference type="ChEBI" id="CHEBI:29969"/>
        <dbReference type="ChEBI" id="CHEBI:57856"/>
        <dbReference type="ChEBI" id="CHEBI:59789"/>
        <dbReference type="ChEBI" id="CHEBI:61961"/>
    </reaction>
</comment>
<dbReference type="SUPFAM" id="SSF53335">
    <property type="entry name" value="S-adenosyl-L-methionine-dependent methyltransferases"/>
    <property type="match status" value="1"/>
</dbReference>
<sequence>MDFITIKVTCDQALIDVLIAELFEVGFDSFQEFDDGFEGSCEQSQFDDGKVEALFSQYSNVAFTVKEQEKVNWNEEWEKNYDPIIVGDKCIVRASFHKPQPQFEYEIIVTPKMSFGTGHHATTYQVLDYQMTLDHKGKRVLDVGTGTGILAIMAEKRGASNIAATDIDDWCIENSEENFSLNDVKDVTLIKGQIAEVKDSDYDIVIANINKNVLMDQMNDYAERLVDKGHLILSGFYESDIEDLEKQANEIGLKKIHSTTRDKWAMLALEKRSI</sequence>
<name>A0A239EUM7_EKHLU</name>
<dbReference type="RefSeq" id="WP_089355116.1">
    <property type="nucleotide sequence ID" value="NZ_FZPD01000001.1"/>
</dbReference>
<organism evidence="7 8">
    <name type="scientific">Ekhidna lutea</name>
    <dbReference type="NCBI Taxonomy" id="447679"/>
    <lineage>
        <taxon>Bacteria</taxon>
        <taxon>Pseudomonadati</taxon>
        <taxon>Bacteroidota</taxon>
        <taxon>Cytophagia</taxon>
        <taxon>Cytophagales</taxon>
        <taxon>Reichenbachiellaceae</taxon>
        <taxon>Ekhidna</taxon>
    </lineage>
</organism>
<keyword evidence="3 6" id="KW-0489">Methyltransferase</keyword>
<feature type="binding site" evidence="6">
    <location>
        <position position="208"/>
    </location>
    <ligand>
        <name>S-adenosyl-L-methionine</name>
        <dbReference type="ChEBI" id="CHEBI:59789"/>
    </ligand>
</feature>
<comment type="subcellular location">
    <subcellularLocation>
        <location evidence="6">Cytoplasm</location>
    </subcellularLocation>
</comment>
<keyword evidence="5 6" id="KW-0949">S-adenosyl-L-methionine</keyword>
<dbReference type="InterPro" id="IPR050078">
    <property type="entry name" value="Ribosomal_L11_MeTrfase_PrmA"/>
</dbReference>
<dbReference type="PANTHER" id="PTHR43648:SF1">
    <property type="entry name" value="ELECTRON TRANSFER FLAVOPROTEIN BETA SUBUNIT LYSINE METHYLTRANSFERASE"/>
    <property type="match status" value="1"/>
</dbReference>
<feature type="binding site" evidence="6">
    <location>
        <position position="166"/>
    </location>
    <ligand>
        <name>S-adenosyl-L-methionine</name>
        <dbReference type="ChEBI" id="CHEBI:59789"/>
    </ligand>
</feature>
<feature type="binding site" evidence="6">
    <location>
        <position position="144"/>
    </location>
    <ligand>
        <name>S-adenosyl-L-methionine</name>
        <dbReference type="ChEBI" id="CHEBI:59789"/>
    </ligand>
</feature>
<reference evidence="7 8" key="1">
    <citation type="submission" date="2017-06" db="EMBL/GenBank/DDBJ databases">
        <authorList>
            <person name="Kim H.J."/>
            <person name="Triplett B.A."/>
        </authorList>
    </citation>
    <scope>NUCLEOTIDE SEQUENCE [LARGE SCALE GENOMIC DNA]</scope>
    <source>
        <strain evidence="7 8">DSM 19307</strain>
    </source>
</reference>
<keyword evidence="7" id="KW-0689">Ribosomal protein</keyword>
<dbReference type="EMBL" id="FZPD01000001">
    <property type="protein sequence ID" value="SNS48480.1"/>
    <property type="molecule type" value="Genomic_DNA"/>
</dbReference>
<dbReference type="HAMAP" id="MF_00735">
    <property type="entry name" value="Methyltr_PrmA"/>
    <property type="match status" value="1"/>
</dbReference>
<proteinExistence type="inferred from homology"/>
<dbReference type="Proteomes" id="UP000198393">
    <property type="component" value="Unassembled WGS sequence"/>
</dbReference>
<gene>
    <name evidence="6" type="primary">prmA</name>
    <name evidence="7" type="ORF">SAMN05421640_0342</name>
</gene>
<evidence type="ECO:0000313" key="7">
    <source>
        <dbReference type="EMBL" id="SNS48480.1"/>
    </source>
</evidence>
<dbReference type="InterPro" id="IPR004498">
    <property type="entry name" value="Ribosomal_PrmA_MeTrfase"/>
</dbReference>
<evidence type="ECO:0000256" key="4">
    <source>
        <dbReference type="ARBA" id="ARBA00022679"/>
    </source>
</evidence>
<dbReference type="GO" id="GO:0032259">
    <property type="term" value="P:methylation"/>
    <property type="evidence" value="ECO:0007669"/>
    <property type="project" value="UniProtKB-KW"/>
</dbReference>
<evidence type="ECO:0000256" key="5">
    <source>
        <dbReference type="ARBA" id="ARBA00022691"/>
    </source>
</evidence>
<dbReference type="Gene3D" id="3.40.50.150">
    <property type="entry name" value="Vaccinia Virus protein VP39"/>
    <property type="match status" value="1"/>
</dbReference>
<protein>
    <recommendedName>
        <fullName evidence="6">Ribosomal protein L11 methyltransferase</fullName>
        <shortName evidence="6">L11 Mtase</shortName>
        <ecNumber evidence="6">2.1.1.-</ecNumber>
    </recommendedName>
</protein>
<dbReference type="GO" id="GO:0005840">
    <property type="term" value="C:ribosome"/>
    <property type="evidence" value="ECO:0007669"/>
    <property type="project" value="UniProtKB-KW"/>
</dbReference>
<dbReference type="GO" id="GO:0008276">
    <property type="term" value="F:protein methyltransferase activity"/>
    <property type="evidence" value="ECO:0007669"/>
    <property type="project" value="UniProtKB-UniRule"/>
</dbReference>
<dbReference type="InterPro" id="IPR029063">
    <property type="entry name" value="SAM-dependent_MTases_sf"/>
</dbReference>
<accession>A0A239EUM7</accession>
<keyword evidence="7" id="KW-0687">Ribonucleoprotein</keyword>
<dbReference type="AlphaFoldDB" id="A0A239EUM7"/>
<keyword evidence="2 6" id="KW-0963">Cytoplasm</keyword>
<comment type="function">
    <text evidence="6">Methylates ribosomal protein L11.</text>
</comment>
<evidence type="ECO:0000313" key="8">
    <source>
        <dbReference type="Proteomes" id="UP000198393"/>
    </source>
</evidence>
<keyword evidence="8" id="KW-1185">Reference proteome</keyword>
<dbReference type="CDD" id="cd02440">
    <property type="entry name" value="AdoMet_MTases"/>
    <property type="match status" value="1"/>
</dbReference>
<dbReference type="PIRSF" id="PIRSF000401">
    <property type="entry name" value="RPL11_MTase"/>
    <property type="match status" value="1"/>
</dbReference>
<dbReference type="PANTHER" id="PTHR43648">
    <property type="entry name" value="ELECTRON TRANSFER FLAVOPROTEIN BETA SUBUNIT LYSINE METHYLTRANSFERASE"/>
    <property type="match status" value="1"/>
</dbReference>
<dbReference type="NCBIfam" id="NF001785">
    <property type="entry name" value="PRK00517.2-2"/>
    <property type="match status" value="1"/>
</dbReference>
<evidence type="ECO:0000256" key="6">
    <source>
        <dbReference type="HAMAP-Rule" id="MF_00735"/>
    </source>
</evidence>
<keyword evidence="4 6" id="KW-0808">Transferase</keyword>